<keyword evidence="2" id="KW-1185">Reference proteome</keyword>
<dbReference type="AlphaFoldDB" id="A0A154PJP0"/>
<protein>
    <submittedName>
        <fullName evidence="1">Uncharacterized protein</fullName>
    </submittedName>
</protein>
<accession>A0A154PJP0</accession>
<gene>
    <name evidence="1" type="ORF">WN55_03143</name>
</gene>
<organism evidence="1 2">
    <name type="scientific">Dufourea novaeangliae</name>
    <name type="common">Sweat bee</name>
    <dbReference type="NCBI Taxonomy" id="178035"/>
    <lineage>
        <taxon>Eukaryota</taxon>
        <taxon>Metazoa</taxon>
        <taxon>Ecdysozoa</taxon>
        <taxon>Arthropoda</taxon>
        <taxon>Hexapoda</taxon>
        <taxon>Insecta</taxon>
        <taxon>Pterygota</taxon>
        <taxon>Neoptera</taxon>
        <taxon>Endopterygota</taxon>
        <taxon>Hymenoptera</taxon>
        <taxon>Apocrita</taxon>
        <taxon>Aculeata</taxon>
        <taxon>Apoidea</taxon>
        <taxon>Anthophila</taxon>
        <taxon>Halictidae</taxon>
        <taxon>Rophitinae</taxon>
        <taxon>Dufourea</taxon>
    </lineage>
</organism>
<evidence type="ECO:0000313" key="2">
    <source>
        <dbReference type="Proteomes" id="UP000076502"/>
    </source>
</evidence>
<dbReference type="EMBL" id="KQ434938">
    <property type="protein sequence ID" value="KZC12062.1"/>
    <property type="molecule type" value="Genomic_DNA"/>
</dbReference>
<dbReference type="Proteomes" id="UP000076502">
    <property type="component" value="Unassembled WGS sequence"/>
</dbReference>
<name>A0A154PJP0_DUFNO</name>
<reference evidence="1 2" key="1">
    <citation type="submission" date="2015-07" db="EMBL/GenBank/DDBJ databases">
        <title>The genome of Dufourea novaeangliae.</title>
        <authorList>
            <person name="Pan H."/>
            <person name="Kapheim K."/>
        </authorList>
    </citation>
    <scope>NUCLEOTIDE SEQUENCE [LARGE SCALE GENOMIC DNA]</scope>
    <source>
        <strain evidence="1">0120121106</strain>
        <tissue evidence="1">Whole body</tissue>
    </source>
</reference>
<proteinExistence type="predicted"/>
<sequence>MAVRMPTKTMGKMSIQLVVSWHLMDADARPSYCYADPVASGDVLRNVLMYIERVQLIRFSSKCLKDVKDSHGDKNWLKSVLET</sequence>
<evidence type="ECO:0000313" key="1">
    <source>
        <dbReference type="EMBL" id="KZC12062.1"/>
    </source>
</evidence>